<keyword evidence="5 6" id="KW-0472">Membrane</keyword>
<dbReference type="CDD" id="cd06662">
    <property type="entry name" value="SURF1"/>
    <property type="match status" value="1"/>
</dbReference>
<keyword evidence="8" id="KW-1185">Reference proteome</keyword>
<evidence type="ECO:0000256" key="6">
    <source>
        <dbReference type="RuleBase" id="RU363076"/>
    </source>
</evidence>
<evidence type="ECO:0000313" key="8">
    <source>
        <dbReference type="Proteomes" id="UP001500975"/>
    </source>
</evidence>
<keyword evidence="3 6" id="KW-0812">Transmembrane</keyword>
<reference evidence="8" key="1">
    <citation type="journal article" date="2019" name="Int. J. Syst. Evol. Microbiol.">
        <title>The Global Catalogue of Microorganisms (GCM) 10K type strain sequencing project: providing services to taxonomists for standard genome sequencing and annotation.</title>
        <authorList>
            <consortium name="The Broad Institute Genomics Platform"/>
            <consortium name="The Broad Institute Genome Sequencing Center for Infectious Disease"/>
            <person name="Wu L."/>
            <person name="Ma J."/>
        </authorList>
    </citation>
    <scope>NUCLEOTIDE SEQUENCE [LARGE SCALE GENOMIC DNA]</scope>
    <source>
        <strain evidence="8">JCM 17804</strain>
    </source>
</reference>
<dbReference type="EMBL" id="BAABGJ010000027">
    <property type="protein sequence ID" value="GAA4344505.1"/>
    <property type="molecule type" value="Genomic_DNA"/>
</dbReference>
<dbReference type="InterPro" id="IPR045214">
    <property type="entry name" value="Surf1/Surf4"/>
</dbReference>
<dbReference type="InterPro" id="IPR002994">
    <property type="entry name" value="Surf1/Shy1"/>
</dbReference>
<feature type="transmembrane region" description="Helical" evidence="6">
    <location>
        <begin position="16"/>
        <end position="38"/>
    </location>
</feature>
<comment type="subcellular location">
    <subcellularLocation>
        <location evidence="6">Cell membrane</location>
        <topology evidence="6">Multi-pass membrane protein</topology>
    </subcellularLocation>
    <subcellularLocation>
        <location evidence="1">Membrane</location>
    </subcellularLocation>
</comment>
<evidence type="ECO:0000256" key="5">
    <source>
        <dbReference type="ARBA" id="ARBA00023136"/>
    </source>
</evidence>
<dbReference type="Pfam" id="PF02104">
    <property type="entry name" value="SURF1"/>
    <property type="match status" value="1"/>
</dbReference>
<proteinExistence type="inferred from homology"/>
<keyword evidence="6" id="KW-1003">Cell membrane</keyword>
<gene>
    <name evidence="7" type="ORF">GCM10023165_27730</name>
</gene>
<name>A0ABP8HU68_9BURK</name>
<dbReference type="Proteomes" id="UP001500975">
    <property type="component" value="Unassembled WGS sequence"/>
</dbReference>
<comment type="similarity">
    <text evidence="2 6">Belongs to the SURF1 family.</text>
</comment>
<sequence length="260" mass="28196">MNGTPSDTARRAHSTLVLALLAFAGVLLFALFAALGVWQLERRAWKLALIERVETRVHAAPVDIPPPARWPQVSAASDEYRHVRLSGTFLHDRETLVQASTVLGPGHWVLTPMRTAQGTIVLVNRGFVPADRRERASRSANEPAGEVQLSGLLRMSEPGGGFLRRNDPAGDRWFSRDVQAIAAARGLPGAAPFFVDEDAPAAQPAPGAQPRWPATGLTVIAFRNHHLVYALTWFALALGVAIATGWTLRSARQSRDASEP</sequence>
<dbReference type="PROSITE" id="PS50895">
    <property type="entry name" value="SURF1"/>
    <property type="match status" value="1"/>
</dbReference>
<dbReference type="PANTHER" id="PTHR23427:SF2">
    <property type="entry name" value="SURFEIT LOCUS PROTEIN 1"/>
    <property type="match status" value="1"/>
</dbReference>
<dbReference type="RefSeq" id="WP_345538554.1">
    <property type="nucleotide sequence ID" value="NZ_BAABGJ010000027.1"/>
</dbReference>
<keyword evidence="4 6" id="KW-1133">Transmembrane helix</keyword>
<feature type="transmembrane region" description="Helical" evidence="6">
    <location>
        <begin position="227"/>
        <end position="248"/>
    </location>
</feature>
<evidence type="ECO:0000256" key="3">
    <source>
        <dbReference type="ARBA" id="ARBA00022692"/>
    </source>
</evidence>
<evidence type="ECO:0000256" key="4">
    <source>
        <dbReference type="ARBA" id="ARBA00022989"/>
    </source>
</evidence>
<evidence type="ECO:0000313" key="7">
    <source>
        <dbReference type="EMBL" id="GAA4344505.1"/>
    </source>
</evidence>
<comment type="caution">
    <text evidence="7">The sequence shown here is derived from an EMBL/GenBank/DDBJ whole genome shotgun (WGS) entry which is preliminary data.</text>
</comment>
<evidence type="ECO:0000256" key="1">
    <source>
        <dbReference type="ARBA" id="ARBA00004370"/>
    </source>
</evidence>
<dbReference type="PANTHER" id="PTHR23427">
    <property type="entry name" value="SURFEIT LOCUS PROTEIN"/>
    <property type="match status" value="1"/>
</dbReference>
<protein>
    <recommendedName>
        <fullName evidence="6">SURF1-like protein</fullName>
    </recommendedName>
</protein>
<evidence type="ECO:0000256" key="2">
    <source>
        <dbReference type="ARBA" id="ARBA00007165"/>
    </source>
</evidence>
<organism evidence="7 8">
    <name type="scientific">Variovorax defluvii</name>
    <dbReference type="NCBI Taxonomy" id="913761"/>
    <lineage>
        <taxon>Bacteria</taxon>
        <taxon>Pseudomonadati</taxon>
        <taxon>Pseudomonadota</taxon>
        <taxon>Betaproteobacteria</taxon>
        <taxon>Burkholderiales</taxon>
        <taxon>Comamonadaceae</taxon>
        <taxon>Variovorax</taxon>
    </lineage>
</organism>
<accession>A0ABP8HU68</accession>